<organism evidence="1">
    <name type="scientific">freshwater metagenome</name>
    <dbReference type="NCBI Taxonomy" id="449393"/>
    <lineage>
        <taxon>unclassified sequences</taxon>
        <taxon>metagenomes</taxon>
        <taxon>ecological metagenomes</taxon>
    </lineage>
</organism>
<accession>A0A6J6ZSY6</accession>
<protein>
    <submittedName>
        <fullName evidence="1">Unannotated protein</fullName>
    </submittedName>
</protein>
<reference evidence="1" key="1">
    <citation type="submission" date="2020-05" db="EMBL/GenBank/DDBJ databases">
        <authorList>
            <person name="Chiriac C."/>
            <person name="Salcher M."/>
            <person name="Ghai R."/>
            <person name="Kavagutti S V."/>
        </authorList>
    </citation>
    <scope>NUCLEOTIDE SEQUENCE</scope>
</reference>
<evidence type="ECO:0000313" key="1">
    <source>
        <dbReference type="EMBL" id="CAB4823017.1"/>
    </source>
</evidence>
<dbReference type="AlphaFoldDB" id="A0A6J6ZSY6"/>
<dbReference type="EMBL" id="CAFABD010000051">
    <property type="protein sequence ID" value="CAB4823017.1"/>
    <property type="molecule type" value="Genomic_DNA"/>
</dbReference>
<name>A0A6J6ZSY6_9ZZZZ</name>
<sequence>MPSYAVSSTRFGSMRTKRTSSGVARIKIDVIIALIIEDLPAPVAPATSK</sequence>
<gene>
    <name evidence="1" type="ORF">UFOPK3166_00470</name>
</gene>
<proteinExistence type="predicted"/>